<organism evidence="1">
    <name type="scientific">Fervidicoccus fontis</name>
    <dbReference type="NCBI Taxonomy" id="683846"/>
    <lineage>
        <taxon>Archaea</taxon>
        <taxon>Thermoproteota</taxon>
        <taxon>Thermoprotei</taxon>
        <taxon>Fervidicoccales</taxon>
        <taxon>Fervidicoccaceae</taxon>
        <taxon>Fervidicoccus</taxon>
    </lineage>
</organism>
<name>A0A7C2YHR1_9CREN</name>
<dbReference type="Pfam" id="PF07849">
    <property type="entry name" value="DUF1641"/>
    <property type="match status" value="1"/>
</dbReference>
<proteinExistence type="predicted"/>
<gene>
    <name evidence="1" type="ORF">ENO36_03580</name>
</gene>
<evidence type="ECO:0000313" key="1">
    <source>
        <dbReference type="EMBL" id="HEU97917.1"/>
    </source>
</evidence>
<protein>
    <submittedName>
        <fullName evidence="1">DUF1641 domain-containing protein</fullName>
    </submittedName>
</protein>
<sequence length="143" mass="15440">MEERFDEAEIQALKDFMEVAVQLKKSGILGMLKEALSSPDEAMAGIQADTSLLRLGVLLGAFLEAARRLEGEKIEKLKLNTEDASFCLLNGLASTSPSEAKPRGGLLSLMGALGDPDIQKGLGYLLELAKNLGACMRKMEKKK</sequence>
<comment type="caution">
    <text evidence="1">The sequence shown here is derived from an EMBL/GenBank/DDBJ whole genome shotgun (WGS) entry which is preliminary data.</text>
</comment>
<dbReference type="Proteomes" id="UP000885664">
    <property type="component" value="Unassembled WGS sequence"/>
</dbReference>
<dbReference type="AlphaFoldDB" id="A0A7C2YHR1"/>
<reference evidence="1" key="1">
    <citation type="journal article" date="2020" name="mSystems">
        <title>Genome- and Community-Level Interaction Insights into Carbon Utilization and Element Cycling Functions of Hydrothermarchaeota in Hydrothermal Sediment.</title>
        <authorList>
            <person name="Zhou Z."/>
            <person name="Liu Y."/>
            <person name="Xu W."/>
            <person name="Pan J."/>
            <person name="Luo Z.H."/>
            <person name="Li M."/>
        </authorList>
    </citation>
    <scope>NUCLEOTIDE SEQUENCE [LARGE SCALE GENOMIC DNA]</scope>
    <source>
        <strain evidence="1">SpSt-1259</strain>
    </source>
</reference>
<dbReference type="EMBL" id="DSFE01000078">
    <property type="protein sequence ID" value="HEU97917.1"/>
    <property type="molecule type" value="Genomic_DNA"/>
</dbReference>
<accession>A0A7C2YHR1</accession>
<dbReference type="InterPro" id="IPR012440">
    <property type="entry name" value="DUF1641"/>
</dbReference>